<proteinExistence type="predicted"/>
<evidence type="ECO:0000259" key="2">
    <source>
        <dbReference type="Pfam" id="PF13581"/>
    </source>
</evidence>
<dbReference type="Gene3D" id="3.30.565.10">
    <property type="entry name" value="Histidine kinase-like ATPase, C-terminal domain"/>
    <property type="match status" value="1"/>
</dbReference>
<name>A0A841GX21_9BACT</name>
<dbReference type="PANTHER" id="PTHR35526:SF3">
    <property type="entry name" value="ANTI-SIGMA-F FACTOR RSBW"/>
    <property type="match status" value="1"/>
</dbReference>
<evidence type="ECO:0000313" key="4">
    <source>
        <dbReference type="Proteomes" id="UP000582837"/>
    </source>
</evidence>
<reference evidence="3 4" key="1">
    <citation type="submission" date="2020-08" db="EMBL/GenBank/DDBJ databases">
        <title>Genomic Encyclopedia of Type Strains, Phase IV (KMG-IV): sequencing the most valuable type-strain genomes for metagenomic binning, comparative biology and taxonomic classification.</title>
        <authorList>
            <person name="Goeker M."/>
        </authorList>
    </citation>
    <scope>NUCLEOTIDE SEQUENCE [LARGE SCALE GENOMIC DNA]</scope>
    <source>
        <strain evidence="3 4">DSM 29007</strain>
    </source>
</reference>
<comment type="caution">
    <text evidence="3">The sequence shown here is derived from an EMBL/GenBank/DDBJ whole genome shotgun (WGS) entry which is preliminary data.</text>
</comment>
<feature type="domain" description="Histidine kinase/HSP90-like ATPase" evidence="2">
    <location>
        <begin position="4"/>
        <end position="125"/>
    </location>
</feature>
<evidence type="ECO:0000313" key="3">
    <source>
        <dbReference type="EMBL" id="MBB6070105.1"/>
    </source>
</evidence>
<keyword evidence="1" id="KW-0418">Kinase</keyword>
<dbReference type="InterPro" id="IPR050267">
    <property type="entry name" value="Anti-sigma-factor_SerPK"/>
</dbReference>
<keyword evidence="4" id="KW-1185">Reference proteome</keyword>
<sequence length="138" mass="15291">MELPSDLRVIEAAVGYLADRLRAYQFDGSRLNLNFRVGMAEALANAMIYGNGSDPEKRVRLEVELGPDEVSVQVHDQGPGFDPDRVPDPTLPENLDLGGGRGIFLIRTLMDEVRYNDAGNCVSLVLRRHEPLRRASGE</sequence>
<dbReference type="InterPro" id="IPR003594">
    <property type="entry name" value="HATPase_dom"/>
</dbReference>
<accession>A0A841GX21</accession>
<dbReference type="Proteomes" id="UP000582837">
    <property type="component" value="Unassembled WGS sequence"/>
</dbReference>
<dbReference type="CDD" id="cd16936">
    <property type="entry name" value="HATPase_RsbW-like"/>
    <property type="match status" value="1"/>
</dbReference>
<dbReference type="GO" id="GO:0004674">
    <property type="term" value="F:protein serine/threonine kinase activity"/>
    <property type="evidence" value="ECO:0007669"/>
    <property type="project" value="UniProtKB-KW"/>
</dbReference>
<dbReference type="Pfam" id="PF13581">
    <property type="entry name" value="HATPase_c_2"/>
    <property type="match status" value="1"/>
</dbReference>
<dbReference type="InterPro" id="IPR036890">
    <property type="entry name" value="HATPase_C_sf"/>
</dbReference>
<organism evidence="3 4">
    <name type="scientific">Longimicrobium terrae</name>
    <dbReference type="NCBI Taxonomy" id="1639882"/>
    <lineage>
        <taxon>Bacteria</taxon>
        <taxon>Pseudomonadati</taxon>
        <taxon>Gemmatimonadota</taxon>
        <taxon>Longimicrobiia</taxon>
        <taxon>Longimicrobiales</taxon>
        <taxon>Longimicrobiaceae</taxon>
        <taxon>Longimicrobium</taxon>
    </lineage>
</organism>
<dbReference type="RefSeq" id="WP_170039862.1">
    <property type="nucleotide sequence ID" value="NZ_JABDTL010000002.1"/>
</dbReference>
<dbReference type="SUPFAM" id="SSF55874">
    <property type="entry name" value="ATPase domain of HSP90 chaperone/DNA topoisomerase II/histidine kinase"/>
    <property type="match status" value="1"/>
</dbReference>
<evidence type="ECO:0000256" key="1">
    <source>
        <dbReference type="ARBA" id="ARBA00022527"/>
    </source>
</evidence>
<dbReference type="AlphaFoldDB" id="A0A841GX21"/>
<keyword evidence="1" id="KW-0723">Serine/threonine-protein kinase</keyword>
<dbReference type="EMBL" id="JACHIA010000003">
    <property type="protein sequence ID" value="MBB6070105.1"/>
    <property type="molecule type" value="Genomic_DNA"/>
</dbReference>
<dbReference type="PANTHER" id="PTHR35526">
    <property type="entry name" value="ANTI-SIGMA-F FACTOR RSBW-RELATED"/>
    <property type="match status" value="1"/>
</dbReference>
<keyword evidence="1" id="KW-0808">Transferase</keyword>
<protein>
    <submittedName>
        <fullName evidence="3">Anti-sigma regulatory factor (Ser/Thr protein kinase)</fullName>
    </submittedName>
</protein>
<gene>
    <name evidence="3" type="ORF">HNQ61_001722</name>
</gene>